<dbReference type="InterPro" id="IPR010895">
    <property type="entry name" value="CHRD"/>
</dbReference>
<sequence length="159" mass="16130">MPRAPHTLEEVMSRRLRIVALSAAAAGATGLIALPNALAADGGRPITVEMTGAAERPGPGDPDGSGTASFRINPGQGRVCYTLTVQNIAPATAAHVHRAPTTLAGPVVIPLDPPTSGTSSGCADVTRALAKELIQSPGDFYINVHNAPFPPGAVRAQLG</sequence>
<dbReference type="AlphaFoldDB" id="A0A0A0J952"/>
<feature type="domain" description="CHRD" evidence="2">
    <location>
        <begin position="44"/>
        <end position="159"/>
    </location>
</feature>
<evidence type="ECO:0000256" key="1">
    <source>
        <dbReference type="SAM" id="MobiDB-lite"/>
    </source>
</evidence>
<dbReference type="Pfam" id="PF07452">
    <property type="entry name" value="CHRD"/>
    <property type="match status" value="1"/>
</dbReference>
<dbReference type="eggNOG" id="ENOG50334E1">
    <property type="taxonomic scope" value="Bacteria"/>
</dbReference>
<evidence type="ECO:0000313" key="3">
    <source>
        <dbReference type="EMBL" id="KGN33688.1"/>
    </source>
</evidence>
<dbReference type="STRING" id="1385520.N802_07670"/>
<name>A0A0A0J952_9MICO</name>
<gene>
    <name evidence="3" type="ORF">N802_07670</name>
</gene>
<keyword evidence="4" id="KW-1185">Reference proteome</keyword>
<accession>A0A0A0J952</accession>
<dbReference type="EMBL" id="AVPJ01000003">
    <property type="protein sequence ID" value="KGN33688.1"/>
    <property type="molecule type" value="Genomic_DNA"/>
</dbReference>
<feature type="region of interest" description="Disordered" evidence="1">
    <location>
        <begin position="50"/>
        <end position="69"/>
    </location>
</feature>
<protein>
    <recommendedName>
        <fullName evidence="2">CHRD domain-containing protein</fullName>
    </recommendedName>
</protein>
<comment type="caution">
    <text evidence="3">The sequence shown here is derived from an EMBL/GenBank/DDBJ whole genome shotgun (WGS) entry which is preliminary data.</text>
</comment>
<evidence type="ECO:0000259" key="2">
    <source>
        <dbReference type="SMART" id="SM00754"/>
    </source>
</evidence>
<dbReference type="Proteomes" id="UP000030002">
    <property type="component" value="Unassembled WGS sequence"/>
</dbReference>
<proteinExistence type="predicted"/>
<evidence type="ECO:0000313" key="4">
    <source>
        <dbReference type="Proteomes" id="UP000030002"/>
    </source>
</evidence>
<dbReference type="SMART" id="SM00754">
    <property type="entry name" value="CHRD"/>
    <property type="match status" value="1"/>
</dbReference>
<organism evidence="3 4">
    <name type="scientific">Knoellia sinensis KCTC 19936</name>
    <dbReference type="NCBI Taxonomy" id="1385520"/>
    <lineage>
        <taxon>Bacteria</taxon>
        <taxon>Bacillati</taxon>
        <taxon>Actinomycetota</taxon>
        <taxon>Actinomycetes</taxon>
        <taxon>Micrococcales</taxon>
        <taxon>Intrasporangiaceae</taxon>
        <taxon>Knoellia</taxon>
    </lineage>
</organism>
<reference evidence="3 4" key="1">
    <citation type="submission" date="2013-08" db="EMBL/GenBank/DDBJ databases">
        <title>The genome sequence of Knoellia sinensis.</title>
        <authorList>
            <person name="Zhu W."/>
            <person name="Wang G."/>
        </authorList>
    </citation>
    <scope>NUCLEOTIDE SEQUENCE [LARGE SCALE GENOMIC DNA]</scope>
    <source>
        <strain evidence="3 4">KCTC 19936</strain>
    </source>
</reference>